<keyword evidence="1" id="KW-0687">Ribonucleoprotein</keyword>
<keyword evidence="1" id="KW-0689">Ribosomal protein</keyword>
<sequence>MAILAPAASSCFLASSASSFDTASLNFFGSPSINSFASFNARLVKALTTLIVGILALLGTSSMTTSNSVFSSTAAAASAAAGAAAAAATGAKDAAETPSLSWRYSTSFCASARVNPAISSPSWTTFSGASTAASVRRGRRKRLAADGLRGNSRCCLGNEAADGSAGYAVEGGEWGEGRRIAEDGVQQAILNLREREGERSREDDRIRVRVKV</sequence>
<dbReference type="Proteomes" id="UP000325081">
    <property type="component" value="Unassembled WGS sequence"/>
</dbReference>
<dbReference type="AlphaFoldDB" id="A0A5A7QJL0"/>
<reference evidence="2" key="1">
    <citation type="journal article" date="2019" name="Curr. Biol.">
        <title>Genome Sequence of Striga asiatica Provides Insight into the Evolution of Plant Parasitism.</title>
        <authorList>
            <person name="Yoshida S."/>
            <person name="Kim S."/>
            <person name="Wafula E.K."/>
            <person name="Tanskanen J."/>
            <person name="Kim Y.M."/>
            <person name="Honaas L."/>
            <person name="Yang Z."/>
            <person name="Spallek T."/>
            <person name="Conn C.E."/>
            <person name="Ichihashi Y."/>
            <person name="Cheong K."/>
            <person name="Cui S."/>
            <person name="Der J.P."/>
            <person name="Gundlach H."/>
            <person name="Jiao Y."/>
            <person name="Hori C."/>
            <person name="Ishida J.K."/>
            <person name="Kasahara H."/>
            <person name="Kiba T."/>
            <person name="Kim M.S."/>
            <person name="Koo N."/>
            <person name="Laohavisit A."/>
            <person name="Lee Y.H."/>
            <person name="Lumba S."/>
            <person name="McCourt P."/>
            <person name="Mortimer J.C."/>
            <person name="Mutuku J.M."/>
            <person name="Nomura T."/>
            <person name="Sasaki-Sekimoto Y."/>
            <person name="Seto Y."/>
            <person name="Wang Y."/>
            <person name="Wakatake T."/>
            <person name="Sakakibara H."/>
            <person name="Demura T."/>
            <person name="Yamaguchi S."/>
            <person name="Yoneyama K."/>
            <person name="Manabe R.I."/>
            <person name="Nelson D.C."/>
            <person name="Schulman A.H."/>
            <person name="Timko M.P."/>
            <person name="dePamphilis C.W."/>
            <person name="Choi D."/>
            <person name="Shirasu K."/>
        </authorList>
    </citation>
    <scope>NUCLEOTIDE SEQUENCE [LARGE SCALE GENOMIC DNA]</scope>
    <source>
        <strain evidence="2">cv. UVA1</strain>
    </source>
</reference>
<evidence type="ECO:0000313" key="1">
    <source>
        <dbReference type="EMBL" id="GER45545.1"/>
    </source>
</evidence>
<proteinExistence type="predicted"/>
<dbReference type="EMBL" id="BKCP01007182">
    <property type="protein sequence ID" value="GER45545.1"/>
    <property type="molecule type" value="Genomic_DNA"/>
</dbReference>
<comment type="caution">
    <text evidence="1">The sequence shown here is derived from an EMBL/GenBank/DDBJ whole genome shotgun (WGS) entry which is preliminary data.</text>
</comment>
<accession>A0A5A7QJL0</accession>
<protein>
    <submittedName>
        <fullName evidence="1">Ribosomal protein L7/L12</fullName>
    </submittedName>
</protein>
<dbReference type="GO" id="GO:0005840">
    <property type="term" value="C:ribosome"/>
    <property type="evidence" value="ECO:0007669"/>
    <property type="project" value="UniProtKB-KW"/>
</dbReference>
<dbReference type="OrthoDB" id="10651292at2759"/>
<gene>
    <name evidence="1" type="ORF">STAS_22499</name>
</gene>
<dbReference type="AntiFam" id="ANF00182">
    <property type="entry name" value="Shadow ORF (opposite rplL)"/>
</dbReference>
<keyword evidence="2" id="KW-1185">Reference proteome</keyword>
<organism evidence="1 2">
    <name type="scientific">Striga asiatica</name>
    <name type="common">Asiatic witchweed</name>
    <name type="synonym">Buchnera asiatica</name>
    <dbReference type="NCBI Taxonomy" id="4170"/>
    <lineage>
        <taxon>Eukaryota</taxon>
        <taxon>Viridiplantae</taxon>
        <taxon>Streptophyta</taxon>
        <taxon>Embryophyta</taxon>
        <taxon>Tracheophyta</taxon>
        <taxon>Spermatophyta</taxon>
        <taxon>Magnoliopsida</taxon>
        <taxon>eudicotyledons</taxon>
        <taxon>Gunneridae</taxon>
        <taxon>Pentapetalae</taxon>
        <taxon>asterids</taxon>
        <taxon>lamiids</taxon>
        <taxon>Lamiales</taxon>
        <taxon>Orobanchaceae</taxon>
        <taxon>Buchnereae</taxon>
        <taxon>Striga</taxon>
    </lineage>
</organism>
<name>A0A5A7QJL0_STRAF</name>
<evidence type="ECO:0000313" key="2">
    <source>
        <dbReference type="Proteomes" id="UP000325081"/>
    </source>
</evidence>